<dbReference type="AlphaFoldDB" id="A0A922D1E7"/>
<keyword evidence="2 3" id="KW-0378">Hydrolase</keyword>
<keyword evidence="6" id="KW-1185">Reference proteome</keyword>
<dbReference type="InterPro" id="IPR001139">
    <property type="entry name" value="Glyco_hydro_30"/>
</dbReference>
<accession>A0A922D1E7</accession>
<evidence type="ECO:0000256" key="1">
    <source>
        <dbReference type="ARBA" id="ARBA00022729"/>
    </source>
</evidence>
<keyword evidence="1" id="KW-0732">Signal</keyword>
<evidence type="ECO:0000256" key="2">
    <source>
        <dbReference type="ARBA" id="ARBA00022801"/>
    </source>
</evidence>
<dbReference type="EC" id="3.2.1.45" evidence="3"/>
<comment type="catalytic activity">
    <reaction evidence="3">
        <text>a beta-D-glucosyl-(1&lt;-&gt;1')-N-acylsphing-4-enine + H2O = an N-acylsphing-4-enine + D-glucose</text>
        <dbReference type="Rhea" id="RHEA:13269"/>
        <dbReference type="ChEBI" id="CHEBI:4167"/>
        <dbReference type="ChEBI" id="CHEBI:15377"/>
        <dbReference type="ChEBI" id="CHEBI:22801"/>
        <dbReference type="ChEBI" id="CHEBI:52639"/>
        <dbReference type="EC" id="3.2.1.45"/>
    </reaction>
</comment>
<gene>
    <name evidence="5" type="ORF">O3G_MSEX015361</name>
</gene>
<dbReference type="PANTHER" id="PTHR11069:SF23">
    <property type="entry name" value="LYSOSOMAL ACID GLUCOSYLCERAMIDASE"/>
    <property type="match status" value="1"/>
</dbReference>
<organism evidence="5 6">
    <name type="scientific">Manduca sexta</name>
    <name type="common">Tobacco hawkmoth</name>
    <name type="synonym">Tobacco hornworm</name>
    <dbReference type="NCBI Taxonomy" id="7130"/>
    <lineage>
        <taxon>Eukaryota</taxon>
        <taxon>Metazoa</taxon>
        <taxon>Ecdysozoa</taxon>
        <taxon>Arthropoda</taxon>
        <taxon>Hexapoda</taxon>
        <taxon>Insecta</taxon>
        <taxon>Pterygota</taxon>
        <taxon>Neoptera</taxon>
        <taxon>Endopterygota</taxon>
        <taxon>Lepidoptera</taxon>
        <taxon>Glossata</taxon>
        <taxon>Ditrysia</taxon>
        <taxon>Bombycoidea</taxon>
        <taxon>Sphingidae</taxon>
        <taxon>Sphinginae</taxon>
        <taxon>Sphingini</taxon>
        <taxon>Manduca</taxon>
    </lineage>
</organism>
<keyword evidence="3" id="KW-0326">Glycosidase</keyword>
<sequence length="363" mass="42063">MIRVPIGGTDFSTHPYAYNEIPENDAKLSNFSLTFEDYEFKIPLIKKAFEASKSPIHLIATTWSPPPWMKTNRAYTGVSHLKTEFYQTYADYHYKFLEKYAEEGVPIWAITTTNEPISGALGVNAFNTLGWTASAMGKWISENLGPTIRNSTFKNLKILVADDQRIVLPYYFNIMLNEHPNALQYIDGIAVHYYSDFITPAIILTEVNKNYPHIFIIATEACEGSFKWERERVSFGSWQRGRNYINDIIEDLNHNLVGWMDWNICLNQQGGPTWAENNVDSPIIVNAAKDEFYKQPMFYAMGHFSKFIPRGSRRIKVTEKKFFFEKSVENVAFLTPNNTIYILLFDYILYKNPKIRRKTSQVK</sequence>
<evidence type="ECO:0000313" key="5">
    <source>
        <dbReference type="EMBL" id="KAG6465739.1"/>
    </source>
</evidence>
<keyword evidence="3" id="KW-0443">Lipid metabolism</keyword>
<comment type="similarity">
    <text evidence="3">Belongs to the glycosyl hydrolase 30 family.</text>
</comment>
<dbReference type="EMBL" id="JH669708">
    <property type="protein sequence ID" value="KAG6465739.1"/>
    <property type="molecule type" value="Genomic_DNA"/>
</dbReference>
<dbReference type="GO" id="GO:0016020">
    <property type="term" value="C:membrane"/>
    <property type="evidence" value="ECO:0007669"/>
    <property type="project" value="GOC"/>
</dbReference>
<dbReference type="InterPro" id="IPR033453">
    <property type="entry name" value="Glyco_hydro_30_TIM-barrel"/>
</dbReference>
<protein>
    <recommendedName>
        <fullName evidence="3">Glucosylceramidase</fullName>
        <ecNumber evidence="3">3.2.1.45</ecNumber>
    </recommendedName>
</protein>
<evidence type="ECO:0000313" key="6">
    <source>
        <dbReference type="Proteomes" id="UP000791440"/>
    </source>
</evidence>
<feature type="domain" description="Glycosyl hydrolase family 30 TIM-barrel" evidence="4">
    <location>
        <begin position="1"/>
        <end position="308"/>
    </location>
</feature>
<dbReference type="Pfam" id="PF02055">
    <property type="entry name" value="Glyco_hydro_30"/>
    <property type="match status" value="1"/>
</dbReference>
<dbReference type="GO" id="GO:0006680">
    <property type="term" value="P:glucosylceramide catabolic process"/>
    <property type="evidence" value="ECO:0007669"/>
    <property type="project" value="TreeGrafter"/>
</dbReference>
<evidence type="ECO:0000259" key="4">
    <source>
        <dbReference type="Pfam" id="PF02055"/>
    </source>
</evidence>
<dbReference type="Proteomes" id="UP000791440">
    <property type="component" value="Unassembled WGS sequence"/>
</dbReference>
<keyword evidence="3" id="KW-0746">Sphingolipid metabolism</keyword>
<dbReference type="GO" id="GO:0004348">
    <property type="term" value="F:glucosylceramidase activity"/>
    <property type="evidence" value="ECO:0007669"/>
    <property type="project" value="UniProtKB-EC"/>
</dbReference>
<reference evidence="5" key="1">
    <citation type="journal article" date="2016" name="Insect Biochem. Mol. Biol.">
        <title>Multifaceted biological insights from a draft genome sequence of the tobacco hornworm moth, Manduca sexta.</title>
        <authorList>
            <person name="Kanost M.R."/>
            <person name="Arrese E.L."/>
            <person name="Cao X."/>
            <person name="Chen Y.R."/>
            <person name="Chellapilla S."/>
            <person name="Goldsmith M.R."/>
            <person name="Grosse-Wilde E."/>
            <person name="Heckel D.G."/>
            <person name="Herndon N."/>
            <person name="Jiang H."/>
            <person name="Papanicolaou A."/>
            <person name="Qu J."/>
            <person name="Soulages J.L."/>
            <person name="Vogel H."/>
            <person name="Walters J."/>
            <person name="Waterhouse R.M."/>
            <person name="Ahn S.J."/>
            <person name="Almeida F.C."/>
            <person name="An C."/>
            <person name="Aqrawi P."/>
            <person name="Bretschneider A."/>
            <person name="Bryant W.B."/>
            <person name="Bucks S."/>
            <person name="Chao H."/>
            <person name="Chevignon G."/>
            <person name="Christen J.M."/>
            <person name="Clarke D.F."/>
            <person name="Dittmer N.T."/>
            <person name="Ferguson L.C.F."/>
            <person name="Garavelou S."/>
            <person name="Gordon K.H.J."/>
            <person name="Gunaratna R.T."/>
            <person name="Han Y."/>
            <person name="Hauser F."/>
            <person name="He Y."/>
            <person name="Heidel-Fischer H."/>
            <person name="Hirsh A."/>
            <person name="Hu Y."/>
            <person name="Jiang H."/>
            <person name="Kalra D."/>
            <person name="Klinner C."/>
            <person name="Konig C."/>
            <person name="Kovar C."/>
            <person name="Kroll A.R."/>
            <person name="Kuwar S.S."/>
            <person name="Lee S.L."/>
            <person name="Lehman R."/>
            <person name="Li K."/>
            <person name="Li Z."/>
            <person name="Liang H."/>
            <person name="Lovelace S."/>
            <person name="Lu Z."/>
            <person name="Mansfield J.H."/>
            <person name="McCulloch K.J."/>
            <person name="Mathew T."/>
            <person name="Morton B."/>
            <person name="Muzny D.M."/>
            <person name="Neunemann D."/>
            <person name="Ongeri F."/>
            <person name="Pauchet Y."/>
            <person name="Pu L.L."/>
            <person name="Pyrousis I."/>
            <person name="Rao X.J."/>
            <person name="Redding A."/>
            <person name="Roesel C."/>
            <person name="Sanchez-Gracia A."/>
            <person name="Schaack S."/>
            <person name="Shukla A."/>
            <person name="Tetreau G."/>
            <person name="Wang Y."/>
            <person name="Xiong G.H."/>
            <person name="Traut W."/>
            <person name="Walsh T.K."/>
            <person name="Worley K.C."/>
            <person name="Wu D."/>
            <person name="Wu W."/>
            <person name="Wu Y.Q."/>
            <person name="Zhang X."/>
            <person name="Zou Z."/>
            <person name="Zucker H."/>
            <person name="Briscoe A.D."/>
            <person name="Burmester T."/>
            <person name="Clem R.J."/>
            <person name="Feyereisen R."/>
            <person name="Grimmelikhuijzen C.J.P."/>
            <person name="Hamodrakas S.J."/>
            <person name="Hansson B.S."/>
            <person name="Huguet E."/>
            <person name="Jermiin L.S."/>
            <person name="Lan Q."/>
            <person name="Lehman H.K."/>
            <person name="Lorenzen M."/>
            <person name="Merzendorfer H."/>
            <person name="Michalopoulos I."/>
            <person name="Morton D.B."/>
            <person name="Muthukrishnan S."/>
            <person name="Oakeshott J.G."/>
            <person name="Palmer W."/>
            <person name="Park Y."/>
            <person name="Passarelli A.L."/>
            <person name="Rozas J."/>
            <person name="Schwartz L.M."/>
            <person name="Smith W."/>
            <person name="Southgate A."/>
            <person name="Vilcinskas A."/>
            <person name="Vogt R."/>
            <person name="Wang P."/>
            <person name="Werren J."/>
            <person name="Yu X.Q."/>
            <person name="Zhou J.J."/>
            <person name="Brown S.J."/>
            <person name="Scherer S.E."/>
            <person name="Richards S."/>
            <person name="Blissard G.W."/>
        </authorList>
    </citation>
    <scope>NUCLEOTIDE SEQUENCE</scope>
</reference>
<comment type="caution">
    <text evidence="5">The sequence shown here is derived from an EMBL/GenBank/DDBJ whole genome shotgun (WGS) entry which is preliminary data.</text>
</comment>
<proteinExistence type="inferred from homology"/>
<reference evidence="5" key="2">
    <citation type="submission" date="2020-12" db="EMBL/GenBank/DDBJ databases">
        <authorList>
            <person name="Kanost M."/>
        </authorList>
    </citation>
    <scope>NUCLEOTIDE SEQUENCE</scope>
</reference>
<evidence type="ECO:0000256" key="3">
    <source>
        <dbReference type="RuleBase" id="RU361188"/>
    </source>
</evidence>
<dbReference type="PANTHER" id="PTHR11069">
    <property type="entry name" value="GLUCOSYLCERAMIDASE"/>
    <property type="match status" value="1"/>
</dbReference>
<name>A0A922D1E7_MANSE</name>